<feature type="site" description="Discriminates between blocked and unblocked aminoacyl-tRNA" evidence="6">
    <location>
        <position position="9"/>
    </location>
</feature>
<evidence type="ECO:0000313" key="8">
    <source>
        <dbReference type="Proteomes" id="UP000190449"/>
    </source>
</evidence>
<dbReference type="Pfam" id="PF01195">
    <property type="entry name" value="Pept_tRNA_hydro"/>
    <property type="match status" value="1"/>
</dbReference>
<evidence type="ECO:0000313" key="7">
    <source>
        <dbReference type="EMBL" id="SJZ41228.1"/>
    </source>
</evidence>
<feature type="binding site" evidence="6">
    <location>
        <position position="14"/>
    </location>
    <ligand>
        <name>tRNA</name>
        <dbReference type="ChEBI" id="CHEBI:17843"/>
    </ligand>
</feature>
<evidence type="ECO:0000256" key="2">
    <source>
        <dbReference type="ARBA" id="ARBA00022555"/>
    </source>
</evidence>
<dbReference type="SUPFAM" id="SSF53178">
    <property type="entry name" value="Peptidyl-tRNA hydrolase-like"/>
    <property type="match status" value="1"/>
</dbReference>
<keyword evidence="2 6" id="KW-0820">tRNA-binding</keyword>
<dbReference type="NCBIfam" id="TIGR00447">
    <property type="entry name" value="pth"/>
    <property type="match status" value="1"/>
</dbReference>
<dbReference type="RefSeq" id="WP_078775632.1">
    <property type="nucleotide sequence ID" value="NZ_FUWU01000005.1"/>
</dbReference>
<evidence type="ECO:0000256" key="5">
    <source>
        <dbReference type="ARBA" id="ARBA00050038"/>
    </source>
</evidence>
<feature type="binding site" evidence="6">
    <location>
        <position position="62"/>
    </location>
    <ligand>
        <name>tRNA</name>
        <dbReference type="ChEBI" id="CHEBI:17843"/>
    </ligand>
</feature>
<dbReference type="InterPro" id="IPR001328">
    <property type="entry name" value="Pept_tRNA_hydro"/>
</dbReference>
<feature type="active site" description="Proton acceptor" evidence="6">
    <location>
        <position position="19"/>
    </location>
</feature>
<reference evidence="7 8" key="1">
    <citation type="submission" date="2017-02" db="EMBL/GenBank/DDBJ databases">
        <authorList>
            <person name="Peterson S.W."/>
        </authorList>
    </citation>
    <scope>NUCLEOTIDE SEQUENCE [LARGE SCALE GENOMIC DNA]</scope>
    <source>
        <strain evidence="7 8">ATCC 43854</strain>
    </source>
</reference>
<feature type="site" description="Stabilizes the basic form of H active site to accept a proton" evidence="6">
    <location>
        <position position="89"/>
    </location>
</feature>
<keyword evidence="4 6" id="KW-0694">RNA-binding</keyword>
<dbReference type="FunFam" id="3.40.50.1470:FF:000001">
    <property type="entry name" value="Peptidyl-tRNA hydrolase"/>
    <property type="match status" value="1"/>
</dbReference>
<comment type="subunit">
    <text evidence="6">Monomer.</text>
</comment>
<proteinExistence type="inferred from homology"/>
<dbReference type="PANTHER" id="PTHR17224">
    <property type="entry name" value="PEPTIDYL-TRNA HYDROLASE"/>
    <property type="match status" value="1"/>
</dbReference>
<dbReference type="STRING" id="28122.SAMN02745108_00480"/>
<comment type="similarity">
    <text evidence="6">Belongs to the PTH family.</text>
</comment>
<dbReference type="AlphaFoldDB" id="A0A1T4KFJ3"/>
<sequence length="184" mass="20704">MYLILGLGNPGTQYLNTHHNAGFTAVEKLADASREWKSEHKSLTQKVLVAGEEVILAKPQTFMNLSGEAVQALMTWYKIKPENLLVFSDDVNLDVGRIRIRANGSHGGQNGLRNIIEHIGDKFPRVRFGVGKCPPKWDLANWVLSKFPPEDKPIFEEAISKVPALVECYFRFGMGKCMERYNGK</sequence>
<dbReference type="GO" id="GO:0005737">
    <property type="term" value="C:cytoplasm"/>
    <property type="evidence" value="ECO:0007669"/>
    <property type="project" value="UniProtKB-SubCell"/>
</dbReference>
<dbReference type="CDD" id="cd00462">
    <property type="entry name" value="PTH"/>
    <property type="match status" value="1"/>
</dbReference>
<evidence type="ECO:0000256" key="4">
    <source>
        <dbReference type="ARBA" id="ARBA00022884"/>
    </source>
</evidence>
<feature type="binding site" evidence="6">
    <location>
        <position position="110"/>
    </location>
    <ligand>
        <name>tRNA</name>
        <dbReference type="ChEBI" id="CHEBI:17843"/>
    </ligand>
</feature>
<dbReference type="GO" id="GO:0004045">
    <property type="term" value="F:peptidyl-tRNA hydrolase activity"/>
    <property type="evidence" value="ECO:0007669"/>
    <property type="project" value="UniProtKB-UniRule"/>
</dbReference>
<evidence type="ECO:0000256" key="1">
    <source>
        <dbReference type="ARBA" id="ARBA00013260"/>
    </source>
</evidence>
<gene>
    <name evidence="6" type="primary">pth</name>
    <name evidence="7" type="ORF">SAMN02745108_00480</name>
</gene>
<name>A0A1T4KFJ3_9BACT</name>
<protein>
    <recommendedName>
        <fullName evidence="5 6">Peptidyl-tRNA hydrolase</fullName>
        <shortName evidence="6">Pth</shortName>
        <ecNumber evidence="1 6">3.1.1.29</ecNumber>
    </recommendedName>
</protein>
<dbReference type="InterPro" id="IPR036416">
    <property type="entry name" value="Pept_tRNA_hydro_sf"/>
</dbReference>
<dbReference type="PANTHER" id="PTHR17224:SF1">
    <property type="entry name" value="PEPTIDYL-TRNA HYDROLASE"/>
    <property type="match status" value="1"/>
</dbReference>
<comment type="catalytic activity">
    <reaction evidence="6">
        <text>an N-acyl-L-alpha-aminoacyl-tRNA + H2O = an N-acyl-L-amino acid + a tRNA + H(+)</text>
        <dbReference type="Rhea" id="RHEA:54448"/>
        <dbReference type="Rhea" id="RHEA-COMP:10123"/>
        <dbReference type="Rhea" id="RHEA-COMP:13883"/>
        <dbReference type="ChEBI" id="CHEBI:15377"/>
        <dbReference type="ChEBI" id="CHEBI:15378"/>
        <dbReference type="ChEBI" id="CHEBI:59874"/>
        <dbReference type="ChEBI" id="CHEBI:78442"/>
        <dbReference type="ChEBI" id="CHEBI:138191"/>
        <dbReference type="EC" id="3.1.1.29"/>
    </reaction>
</comment>
<accession>A0A1T4KFJ3</accession>
<feature type="binding site" evidence="6">
    <location>
        <position position="64"/>
    </location>
    <ligand>
        <name>tRNA</name>
        <dbReference type="ChEBI" id="CHEBI:17843"/>
    </ligand>
</feature>
<dbReference type="Proteomes" id="UP000190449">
    <property type="component" value="Unassembled WGS sequence"/>
</dbReference>
<keyword evidence="6" id="KW-0963">Cytoplasm</keyword>
<dbReference type="EC" id="3.1.1.29" evidence="1 6"/>
<keyword evidence="3 6" id="KW-0378">Hydrolase</keyword>
<dbReference type="HAMAP" id="MF_00083">
    <property type="entry name" value="Pept_tRNA_hydro_bact"/>
    <property type="match status" value="1"/>
</dbReference>
<evidence type="ECO:0000256" key="3">
    <source>
        <dbReference type="ARBA" id="ARBA00022801"/>
    </source>
</evidence>
<comment type="function">
    <text evidence="6">Hydrolyzes ribosome-free peptidyl-tRNAs (with 1 or more amino acids incorporated), which drop off the ribosome during protein synthesis, or as a result of ribosome stalling.</text>
</comment>
<organism evidence="7 8">
    <name type="scientific">Fibrobacter intestinalis</name>
    <dbReference type="NCBI Taxonomy" id="28122"/>
    <lineage>
        <taxon>Bacteria</taxon>
        <taxon>Pseudomonadati</taxon>
        <taxon>Fibrobacterota</taxon>
        <taxon>Fibrobacteria</taxon>
        <taxon>Fibrobacterales</taxon>
        <taxon>Fibrobacteraceae</taxon>
        <taxon>Fibrobacter</taxon>
    </lineage>
</organism>
<dbReference type="GO" id="GO:0006515">
    <property type="term" value="P:protein quality control for misfolded or incompletely synthesized proteins"/>
    <property type="evidence" value="ECO:0007669"/>
    <property type="project" value="UniProtKB-UniRule"/>
</dbReference>
<dbReference type="GO" id="GO:0000049">
    <property type="term" value="F:tRNA binding"/>
    <property type="evidence" value="ECO:0007669"/>
    <property type="project" value="UniProtKB-UniRule"/>
</dbReference>
<dbReference type="Gene3D" id="3.40.50.1470">
    <property type="entry name" value="Peptidyl-tRNA hydrolase"/>
    <property type="match status" value="1"/>
</dbReference>
<comment type="function">
    <text evidence="6">Catalyzes the release of premature peptidyl moieties from peptidyl-tRNA molecules trapped in stalled 50S ribosomal subunits, and thus maintains levels of free tRNAs and 50S ribosomes.</text>
</comment>
<evidence type="ECO:0000256" key="6">
    <source>
        <dbReference type="HAMAP-Rule" id="MF_00083"/>
    </source>
</evidence>
<comment type="subcellular location">
    <subcellularLocation>
        <location evidence="6">Cytoplasm</location>
    </subcellularLocation>
</comment>
<dbReference type="GO" id="GO:0072344">
    <property type="term" value="P:rescue of stalled ribosome"/>
    <property type="evidence" value="ECO:0007669"/>
    <property type="project" value="UniProtKB-UniRule"/>
</dbReference>
<dbReference type="EMBL" id="FUWU01000005">
    <property type="protein sequence ID" value="SJZ41228.1"/>
    <property type="molecule type" value="Genomic_DNA"/>
</dbReference>